<gene>
    <name evidence="1" type="ORF">GKE97_20250</name>
</gene>
<dbReference type="EMBL" id="WKPR01000027">
    <property type="protein sequence ID" value="MSB21814.1"/>
    <property type="molecule type" value="Genomic_DNA"/>
</dbReference>
<accession>A0A6I2R542</accession>
<name>A0A6I2R542_FLAPL</name>
<reference evidence="1 2" key="1">
    <citation type="journal article" date="2019" name="Nat. Med.">
        <title>A library of human gut bacterial isolates paired with longitudinal multiomics data enables mechanistic microbiome research.</title>
        <authorList>
            <person name="Poyet M."/>
            <person name="Groussin M."/>
            <person name="Gibbons S.M."/>
            <person name="Avila-Pacheco J."/>
            <person name="Jiang X."/>
            <person name="Kearney S.M."/>
            <person name="Perrotta A.R."/>
            <person name="Berdy B."/>
            <person name="Zhao S."/>
            <person name="Lieberman T.D."/>
            <person name="Swanson P.K."/>
            <person name="Smith M."/>
            <person name="Roesemann S."/>
            <person name="Alexander J.E."/>
            <person name="Rich S.A."/>
            <person name="Livny J."/>
            <person name="Vlamakis H."/>
            <person name="Clish C."/>
            <person name="Bullock K."/>
            <person name="Deik A."/>
            <person name="Scott J."/>
            <person name="Pierce K.A."/>
            <person name="Xavier R.J."/>
            <person name="Alm E.J."/>
        </authorList>
    </citation>
    <scope>NUCLEOTIDE SEQUENCE [LARGE SCALE GENOMIC DNA]</scope>
    <source>
        <strain evidence="1 2">BIOML-A2</strain>
    </source>
</reference>
<evidence type="ECO:0000313" key="2">
    <source>
        <dbReference type="Proteomes" id="UP000434475"/>
    </source>
</evidence>
<protein>
    <submittedName>
        <fullName evidence="1">Uncharacterized protein</fullName>
    </submittedName>
</protein>
<proteinExistence type="predicted"/>
<evidence type="ECO:0000313" key="1">
    <source>
        <dbReference type="EMBL" id="MSB21814.1"/>
    </source>
</evidence>
<sequence>MKNYEKIADFCNEDPVLFRQAFVAFAGLGAVKMKHLTPAMFDDKNDLSDEDIEKVVEMAKLMAELSSDALFAIIQRNLPAVEGDDKEVPFLHEFGDEDDICPCCGAEIKYCGEHDPDDSGYTIDWECPECGATGKAGYTAVFDRHYKVRDAIGHDVPGRDH</sequence>
<organism evidence="1 2">
    <name type="scientific">Flavonifractor plautii</name>
    <name type="common">Fusobacterium plautii</name>
    <dbReference type="NCBI Taxonomy" id="292800"/>
    <lineage>
        <taxon>Bacteria</taxon>
        <taxon>Bacillati</taxon>
        <taxon>Bacillota</taxon>
        <taxon>Clostridia</taxon>
        <taxon>Eubacteriales</taxon>
        <taxon>Oscillospiraceae</taxon>
        <taxon>Flavonifractor</taxon>
    </lineage>
</organism>
<dbReference type="Proteomes" id="UP000434475">
    <property type="component" value="Unassembled WGS sequence"/>
</dbReference>
<dbReference type="AlphaFoldDB" id="A0A6I2R542"/>
<dbReference type="RefSeq" id="WP_108981951.1">
    <property type="nucleotide sequence ID" value="NZ_JAQLWY010000025.1"/>
</dbReference>
<comment type="caution">
    <text evidence="1">The sequence shown here is derived from an EMBL/GenBank/DDBJ whole genome shotgun (WGS) entry which is preliminary data.</text>
</comment>